<feature type="region of interest" description="Disordered" evidence="1">
    <location>
        <begin position="26"/>
        <end position="45"/>
    </location>
</feature>
<dbReference type="PROSITE" id="PS51257">
    <property type="entry name" value="PROKAR_LIPOPROTEIN"/>
    <property type="match status" value="1"/>
</dbReference>
<keyword evidence="2" id="KW-0732">Signal</keyword>
<sequence>MKKSVLIALSFMAGMLLLSCQSRKPNTQANMNESNKKQADTAKTSIKDQSELLKEYFKKKRPSREELMKMAKEKGIPYRKEENGKVYELQGFDGRGMPIYYTTFSAKEEIILPKEEKIEVKK</sequence>
<organism evidence="3 4">
    <name type="scientific">Bergeyella porcorum</name>
    <dbReference type="NCBI Taxonomy" id="1735111"/>
    <lineage>
        <taxon>Bacteria</taxon>
        <taxon>Pseudomonadati</taxon>
        <taxon>Bacteroidota</taxon>
        <taxon>Flavobacteriia</taxon>
        <taxon>Flavobacteriales</taxon>
        <taxon>Weeksellaceae</taxon>
        <taxon>Bergeyella</taxon>
    </lineage>
</organism>
<accession>A0AAU0F3L0</accession>
<protein>
    <recommendedName>
        <fullName evidence="5">Lipoprotein</fullName>
    </recommendedName>
</protein>
<dbReference type="RefSeq" id="WP_327984295.1">
    <property type="nucleotide sequence ID" value="NZ_CP136426.1"/>
</dbReference>
<name>A0AAU0F3L0_9FLAO</name>
<evidence type="ECO:0000313" key="4">
    <source>
        <dbReference type="Proteomes" id="UP001432059"/>
    </source>
</evidence>
<dbReference type="Proteomes" id="UP001432059">
    <property type="component" value="Chromosome"/>
</dbReference>
<dbReference type="KEGG" id="bpor:BPO_2340"/>
<evidence type="ECO:0000256" key="2">
    <source>
        <dbReference type="SAM" id="SignalP"/>
    </source>
</evidence>
<reference evidence="3" key="1">
    <citation type="submission" date="2023-10" db="EMBL/GenBank/DDBJ databases">
        <title>Characterization and whole genome sequencing of a novel strain of Bergeyella porcorum QD2021 isolated from pig.</title>
        <authorList>
            <person name="Liu G."/>
            <person name="Chen C."/>
            <person name="Han X."/>
        </authorList>
    </citation>
    <scope>NUCLEOTIDE SEQUENCE</scope>
    <source>
        <strain evidence="3">QD2021</strain>
    </source>
</reference>
<dbReference type="AlphaFoldDB" id="A0AAU0F3L0"/>
<evidence type="ECO:0000256" key="1">
    <source>
        <dbReference type="SAM" id="MobiDB-lite"/>
    </source>
</evidence>
<feature type="chain" id="PRO_5043591418" description="Lipoprotein" evidence="2">
    <location>
        <begin position="25"/>
        <end position="122"/>
    </location>
</feature>
<gene>
    <name evidence="3" type="ORF">BPO_2340</name>
</gene>
<evidence type="ECO:0008006" key="5">
    <source>
        <dbReference type="Google" id="ProtNLM"/>
    </source>
</evidence>
<proteinExistence type="predicted"/>
<feature type="compositionally biased region" description="Basic and acidic residues" evidence="1">
    <location>
        <begin position="34"/>
        <end position="45"/>
    </location>
</feature>
<feature type="signal peptide" evidence="2">
    <location>
        <begin position="1"/>
        <end position="24"/>
    </location>
</feature>
<dbReference type="EMBL" id="CP136426">
    <property type="protein sequence ID" value="WOC52987.1"/>
    <property type="molecule type" value="Genomic_DNA"/>
</dbReference>
<evidence type="ECO:0000313" key="3">
    <source>
        <dbReference type="EMBL" id="WOC52987.1"/>
    </source>
</evidence>
<keyword evidence="4" id="KW-1185">Reference proteome</keyword>